<dbReference type="InterPro" id="IPR027417">
    <property type="entry name" value="P-loop_NTPase"/>
</dbReference>
<reference evidence="8 9" key="1">
    <citation type="submission" date="2019-11" db="EMBL/GenBank/DDBJ databases">
        <title>Genome sequences of 17 halophilic strains isolated from different environments.</title>
        <authorList>
            <person name="Furrow R.E."/>
        </authorList>
    </citation>
    <scope>NUCLEOTIDE SEQUENCE [LARGE SCALE GENOMIC DNA]</scope>
    <source>
        <strain evidence="8 9">22507_15_FS</strain>
    </source>
</reference>
<dbReference type="OrthoDB" id="288532at2"/>
<dbReference type="InterPro" id="IPR005331">
    <property type="entry name" value="Sulfotransferase"/>
</dbReference>
<keyword evidence="3" id="KW-0812">Transmembrane</keyword>
<keyword evidence="5" id="KW-0333">Golgi apparatus</keyword>
<accession>A0A9X4Y9F4</accession>
<dbReference type="PANTHER" id="PTHR12137:SF54">
    <property type="entry name" value="CARBOHYDRATE SULFOTRANSFERASE"/>
    <property type="match status" value="1"/>
</dbReference>
<evidence type="ECO:0000256" key="3">
    <source>
        <dbReference type="ARBA" id="ARBA00022692"/>
    </source>
</evidence>
<dbReference type="PANTHER" id="PTHR12137">
    <property type="entry name" value="CARBOHYDRATE SULFOTRANSFERASE"/>
    <property type="match status" value="1"/>
</dbReference>
<evidence type="ECO:0000256" key="5">
    <source>
        <dbReference type="ARBA" id="ARBA00023034"/>
    </source>
</evidence>
<name>A0A9X4Y9F4_9GAMM</name>
<evidence type="ECO:0008006" key="10">
    <source>
        <dbReference type="Google" id="ProtNLM"/>
    </source>
</evidence>
<keyword evidence="9" id="KW-1185">Reference proteome</keyword>
<evidence type="ECO:0000313" key="9">
    <source>
        <dbReference type="Proteomes" id="UP000460751"/>
    </source>
</evidence>
<evidence type="ECO:0000313" key="8">
    <source>
        <dbReference type="EMBL" id="MYL25278.1"/>
    </source>
</evidence>
<evidence type="ECO:0000256" key="6">
    <source>
        <dbReference type="ARBA" id="ARBA00023136"/>
    </source>
</evidence>
<gene>
    <name evidence="8" type="ORF">GLW01_00570</name>
</gene>
<evidence type="ECO:0000256" key="4">
    <source>
        <dbReference type="ARBA" id="ARBA00022989"/>
    </source>
</evidence>
<dbReference type="SUPFAM" id="SSF52540">
    <property type="entry name" value="P-loop containing nucleoside triphosphate hydrolases"/>
    <property type="match status" value="1"/>
</dbReference>
<keyword evidence="6" id="KW-0472">Membrane</keyword>
<dbReference type="GO" id="GO:0008146">
    <property type="term" value="F:sulfotransferase activity"/>
    <property type="evidence" value="ECO:0007669"/>
    <property type="project" value="InterPro"/>
</dbReference>
<dbReference type="InterPro" id="IPR018011">
    <property type="entry name" value="Carb_sulfotrans_8-10"/>
</dbReference>
<dbReference type="Pfam" id="PF03567">
    <property type="entry name" value="Sulfotransfer_2"/>
    <property type="match status" value="1"/>
</dbReference>
<sequence length="257" mass="29618">MQLTPYTPGVASLYATTLWHLATRPGSVRALRNKTRKNKQYNYQGPIETGLLFVHIPKCAGIALNHALYHSLGPGHEPVMRYLHASSPNVFLNTYKFTVVRNPWDRLVSAYNFLSNGGFNEKDRAFFDNHLSGYRSFDDFVRSWLTPATMHRTPHFQPQTHYLSLNRHWQTPLDDLCFFETLDQDLASAPHPRLNALTLQRRNASTTGTDHYLEYYSPESLNIVSELYQQDIEALGYTPDNSTLGTQMAYRDQRFRS</sequence>
<protein>
    <recommendedName>
        <fullName evidence="10">Sulfotransferase family protein</fullName>
    </recommendedName>
</protein>
<dbReference type="Proteomes" id="UP000460751">
    <property type="component" value="Unassembled WGS sequence"/>
</dbReference>
<comment type="caution">
    <text evidence="8">The sequence shown here is derived from an EMBL/GenBank/DDBJ whole genome shotgun (WGS) entry which is preliminary data.</text>
</comment>
<dbReference type="RefSeq" id="WP_160897756.1">
    <property type="nucleotide sequence ID" value="NZ_WMEX01000001.1"/>
</dbReference>
<keyword evidence="7" id="KW-0325">Glycoprotein</keyword>
<evidence type="ECO:0000256" key="2">
    <source>
        <dbReference type="ARBA" id="ARBA00022679"/>
    </source>
</evidence>
<evidence type="ECO:0000256" key="7">
    <source>
        <dbReference type="ARBA" id="ARBA00023180"/>
    </source>
</evidence>
<organism evidence="8 9">
    <name type="scientific">Vreelandella halophila</name>
    <dbReference type="NCBI Taxonomy" id="86177"/>
    <lineage>
        <taxon>Bacteria</taxon>
        <taxon>Pseudomonadati</taxon>
        <taxon>Pseudomonadota</taxon>
        <taxon>Gammaproteobacteria</taxon>
        <taxon>Oceanospirillales</taxon>
        <taxon>Halomonadaceae</taxon>
        <taxon>Vreelandella</taxon>
    </lineage>
</organism>
<dbReference type="EMBL" id="WMEX01000001">
    <property type="protein sequence ID" value="MYL25278.1"/>
    <property type="molecule type" value="Genomic_DNA"/>
</dbReference>
<dbReference type="AlphaFoldDB" id="A0A9X4Y9F4"/>
<evidence type="ECO:0000256" key="1">
    <source>
        <dbReference type="ARBA" id="ARBA00004323"/>
    </source>
</evidence>
<proteinExistence type="predicted"/>
<keyword evidence="4" id="KW-1133">Transmembrane helix</keyword>
<comment type="subcellular location">
    <subcellularLocation>
        <location evidence="1">Golgi apparatus membrane</location>
        <topology evidence="1">Single-pass type II membrane protein</topology>
    </subcellularLocation>
</comment>
<keyword evidence="2" id="KW-0808">Transferase</keyword>
<dbReference type="Gene3D" id="3.40.50.300">
    <property type="entry name" value="P-loop containing nucleotide triphosphate hydrolases"/>
    <property type="match status" value="1"/>
</dbReference>
<dbReference type="GO" id="GO:0016020">
    <property type="term" value="C:membrane"/>
    <property type="evidence" value="ECO:0007669"/>
    <property type="project" value="InterPro"/>
</dbReference>
<dbReference type="GO" id="GO:0016051">
    <property type="term" value="P:carbohydrate biosynthetic process"/>
    <property type="evidence" value="ECO:0007669"/>
    <property type="project" value="InterPro"/>
</dbReference>